<keyword evidence="2" id="KW-1185">Reference proteome</keyword>
<reference evidence="2" key="1">
    <citation type="submission" date="2009-09" db="EMBL/GenBank/DDBJ databases">
        <title>The complete genome of Nakamurella multipartita DSM 44233.</title>
        <authorList>
            <consortium name="US DOE Joint Genome Institute (JGI-PGF)"/>
            <person name="Lucas S."/>
            <person name="Copeland A."/>
            <person name="Lapidus A."/>
            <person name="Glavina del Rio T."/>
            <person name="Dalin E."/>
            <person name="Tice H."/>
            <person name="Bruce D."/>
            <person name="Goodwin L."/>
            <person name="Pitluck S."/>
            <person name="Kyrpides N."/>
            <person name="Mavromatis K."/>
            <person name="Ivanova N."/>
            <person name="Ovchinnikova G."/>
            <person name="Sims D."/>
            <person name="Meincke L."/>
            <person name="Brettin T."/>
            <person name="Detter J.C."/>
            <person name="Han C."/>
            <person name="Larimer F."/>
            <person name="Land M."/>
            <person name="Hauser L."/>
            <person name="Markowitz V."/>
            <person name="Cheng J.-F."/>
            <person name="Hugenholtz P."/>
            <person name="Woyke T."/>
            <person name="Wu D."/>
            <person name="Klenk H.-P."/>
            <person name="Eisen J.A."/>
        </authorList>
    </citation>
    <scope>NUCLEOTIDE SEQUENCE [LARGE SCALE GENOMIC DNA]</scope>
    <source>
        <strain evidence="2">ATCC 700099 / DSM 44233 / CIP 104796 / JCM 9543 / NBRC 105858 / Y-104</strain>
    </source>
</reference>
<dbReference type="KEGG" id="nml:Namu_3359"/>
<evidence type="ECO:0008006" key="3">
    <source>
        <dbReference type="Google" id="ProtNLM"/>
    </source>
</evidence>
<protein>
    <recommendedName>
        <fullName evidence="3">Winged helix DNA-binding domain-containing protein</fullName>
    </recommendedName>
</protein>
<organism evidence="1 2">
    <name type="scientific">Nakamurella multipartita (strain ATCC 700099 / DSM 44233 / CIP 104796 / JCM 9543 / NBRC 105858 / Y-104)</name>
    <name type="common">Microsphaera multipartita</name>
    <dbReference type="NCBI Taxonomy" id="479431"/>
    <lineage>
        <taxon>Bacteria</taxon>
        <taxon>Bacillati</taxon>
        <taxon>Actinomycetota</taxon>
        <taxon>Actinomycetes</taxon>
        <taxon>Nakamurellales</taxon>
        <taxon>Nakamurellaceae</taxon>
        <taxon>Nakamurella</taxon>
    </lineage>
</organism>
<accession>C8XDY4</accession>
<dbReference type="HOGENOM" id="CLU_047003_1_0_11"/>
<dbReference type="STRING" id="479431.Namu_3359"/>
<dbReference type="InParanoid" id="C8XDY4"/>
<dbReference type="InterPro" id="IPR009351">
    <property type="entry name" value="AlkZ-like"/>
</dbReference>
<dbReference type="PANTHER" id="PTHR38479">
    <property type="entry name" value="LMO0824 PROTEIN"/>
    <property type="match status" value="1"/>
</dbReference>
<sequence>MLSAEQIRAHRLLSSGLDRSATSAEALPLWGLGLQDRDGSSRLALAARLPDPASIPPLPDPAEASGLALVWSLRGAPHLHRRADLPALVHALWPVDEADAAARLSGDTGRLAESGAKPADAYRAAVKAMRLAVTEPMVKGAASAAVTKLLPRKYSGHCAVCRSTHVRELLFRLAALPAGIGLVPATKPVVLAPLSDADAITAGPAQGIEGLVAEYYRRHGVATTGEIAAHLGTTAGCLKPALPDDLVPVLVGGTRTYTRAGLLAALAGVDLDAASRLVRLVPGSDPVLQPRDRAVLTGDKERQKALWPVVGQPGAVLAAGGVAGLWRARAAGSTLTITLTAWHRFTARERAALADEAQLVGTIRGAGTTVLEFS</sequence>
<reference evidence="1 2" key="2">
    <citation type="journal article" date="2010" name="Stand. Genomic Sci.">
        <title>Complete genome sequence of Nakamurella multipartita type strain (Y-104).</title>
        <authorList>
            <person name="Tice H."/>
            <person name="Mayilraj S."/>
            <person name="Sims D."/>
            <person name="Lapidus A."/>
            <person name="Nolan M."/>
            <person name="Lucas S."/>
            <person name="Glavina Del Rio T."/>
            <person name="Copeland A."/>
            <person name="Cheng J.F."/>
            <person name="Meincke L."/>
            <person name="Bruce D."/>
            <person name="Goodwin L."/>
            <person name="Pitluck S."/>
            <person name="Ivanova N."/>
            <person name="Mavromatis K."/>
            <person name="Ovchinnikova G."/>
            <person name="Pati A."/>
            <person name="Chen A."/>
            <person name="Palaniappan K."/>
            <person name="Land M."/>
            <person name="Hauser L."/>
            <person name="Chang Y.J."/>
            <person name="Jeffries C.D."/>
            <person name="Detter J.C."/>
            <person name="Brettin T."/>
            <person name="Rohde M."/>
            <person name="Goker M."/>
            <person name="Bristow J."/>
            <person name="Eisen J.A."/>
            <person name="Markowitz V."/>
            <person name="Hugenholtz P."/>
            <person name="Kyrpides N.C."/>
            <person name="Klenk H.P."/>
            <person name="Chen F."/>
        </authorList>
    </citation>
    <scope>NUCLEOTIDE SEQUENCE [LARGE SCALE GENOMIC DNA]</scope>
    <source>
        <strain evidence="2">ATCC 700099 / DSM 44233 / CIP 104796 / JCM 9543 / NBRC 105858 / Y-104</strain>
    </source>
</reference>
<dbReference type="PANTHER" id="PTHR38479:SF2">
    <property type="entry name" value="WINGED HELIX DNA-BINDING DOMAIN-CONTAINING PROTEIN"/>
    <property type="match status" value="1"/>
</dbReference>
<gene>
    <name evidence="1" type="ordered locus">Namu_3359</name>
</gene>
<name>C8XDY4_NAKMY</name>
<dbReference type="Pfam" id="PF06224">
    <property type="entry name" value="AlkZ-like"/>
    <property type="match status" value="1"/>
</dbReference>
<dbReference type="AlphaFoldDB" id="C8XDY4"/>
<evidence type="ECO:0000313" key="2">
    <source>
        <dbReference type="Proteomes" id="UP000002218"/>
    </source>
</evidence>
<proteinExistence type="predicted"/>
<evidence type="ECO:0000313" key="1">
    <source>
        <dbReference type="EMBL" id="ACV79687.1"/>
    </source>
</evidence>
<dbReference type="EMBL" id="CP001737">
    <property type="protein sequence ID" value="ACV79687.1"/>
    <property type="molecule type" value="Genomic_DNA"/>
</dbReference>
<dbReference type="Proteomes" id="UP000002218">
    <property type="component" value="Chromosome"/>
</dbReference>
<dbReference type="eggNOG" id="COG3416">
    <property type="taxonomic scope" value="Bacteria"/>
</dbReference>